<dbReference type="Proteomes" id="UP000295341">
    <property type="component" value="Unassembled WGS sequence"/>
</dbReference>
<dbReference type="PRINTS" id="PR00038">
    <property type="entry name" value="HTHLUXR"/>
</dbReference>
<dbReference type="InterPro" id="IPR059106">
    <property type="entry name" value="WHD_MalT"/>
</dbReference>
<dbReference type="CDD" id="cd06170">
    <property type="entry name" value="LuxR_C_like"/>
    <property type="match status" value="1"/>
</dbReference>
<dbReference type="PROSITE" id="PS00622">
    <property type="entry name" value="HTH_LUXR_1"/>
    <property type="match status" value="1"/>
</dbReference>
<dbReference type="Pfam" id="PF17874">
    <property type="entry name" value="TPR_MalT"/>
    <property type="match status" value="1"/>
</dbReference>
<protein>
    <submittedName>
        <fullName evidence="5">LuxR family maltose regulon positive regulatory protein</fullName>
    </submittedName>
</protein>
<accession>A0A4R7PEE9</accession>
<dbReference type="GO" id="GO:0006355">
    <property type="term" value="P:regulation of DNA-templated transcription"/>
    <property type="evidence" value="ECO:0007669"/>
    <property type="project" value="InterPro"/>
</dbReference>
<dbReference type="PANTHER" id="PTHR44688">
    <property type="entry name" value="DNA-BINDING TRANSCRIPTIONAL ACTIVATOR DEVR_DOSR"/>
    <property type="match status" value="1"/>
</dbReference>
<dbReference type="EMBL" id="SOBT01000008">
    <property type="protein sequence ID" value="TDU32585.1"/>
    <property type="molecule type" value="Genomic_DNA"/>
</dbReference>
<dbReference type="AlphaFoldDB" id="A0A4R7PEE9"/>
<evidence type="ECO:0000313" key="6">
    <source>
        <dbReference type="Proteomes" id="UP000295341"/>
    </source>
</evidence>
<dbReference type="Gene3D" id="1.10.10.10">
    <property type="entry name" value="Winged helix-like DNA-binding domain superfamily/Winged helix DNA-binding domain"/>
    <property type="match status" value="1"/>
</dbReference>
<comment type="caution">
    <text evidence="5">The sequence shown here is derived from an EMBL/GenBank/DDBJ whole genome shotgun (WGS) entry which is preliminary data.</text>
</comment>
<dbReference type="Pfam" id="PF00196">
    <property type="entry name" value="GerE"/>
    <property type="match status" value="1"/>
</dbReference>
<keyword evidence="3" id="KW-0804">Transcription</keyword>
<gene>
    <name evidence="5" type="ORF">DFR24_1983</name>
</gene>
<keyword evidence="2" id="KW-0238">DNA-binding</keyword>
<dbReference type="InterPro" id="IPR011990">
    <property type="entry name" value="TPR-like_helical_dom_sf"/>
</dbReference>
<dbReference type="SUPFAM" id="SSF52540">
    <property type="entry name" value="P-loop containing nucleoside triphosphate hydrolases"/>
    <property type="match status" value="1"/>
</dbReference>
<sequence>MWMKPGAGTTLSTKFVPPTKRNALVQRPELMARFLSARDLRLQLVCAPAGYGKTSVLAQAFARLAEDGHKVCWVSLDEGDQDLSRFILYLVDAIRQTGVRFGQGLSTLLGSGVSVPGDTLKTLLLNELAGLDQEVHIFLDDYHLVLGPDIREVIAALMLSPMRTLHFLIASRTPNELPVSRLRALGQIHEVEIADLMFTESEVSEFVGTVRGTPLSKTQVTRLRDETEGWAASLQMAGIALRGIGDVDTFLNGFTGAHKSIGDFLSDEVLRRQSPELQEFLIATSILRKFNSGLCDAVMETHGSRAMIDEVERLNLFLFSLDTEHHWYRYHHLFSDFLRRRLNERFPHLVVGYHRRASRWLADHRFVTDAIDHSFQANDLDRAGELLDSSCSDLFAAGQTTTLVSMSSRLPESLRERLPRLQLELAWSSELSWKFADATIAIDRVQAVLDEWPADSPAKSSQERAFVETKLSHRRMMLALLSDDMQQAEKLSVGWLQAARTTDPFMCASAGSAVMASRREQFSCEGVMTSARMLHDRFIEGGAFYGVVFHQCIVGATFLARGDIQHAQEAYERALQMAVELHGEHSALYNMPALMFAELYYERNQINQAEELLAQRDITSQLGFVDNLIAGFVTRGRLLRLRGRVADAETLLAEGSWLAEQYGFARMRVILLHERIQLLLAAGRGKEAHALFRDSPLTATAGQTPPADGATTTDAVLALMSARLGIEAGEERGSMALLRSWYAFARGRHCHRMAIHAGILLAKATARWGDRRVAQRVMAECLALGEAGGFVRSFVDEGAECRELLIELDRSSPLQGSAKTHRYLESLLVAMGHTVPAGAAEENPVPCRAMNQETLSQREIQILELGARGLQNPDIASALFLSESTVKWYWQRIFDKLDTRRRPDAIKRARQMQWIV</sequence>
<evidence type="ECO:0000256" key="1">
    <source>
        <dbReference type="ARBA" id="ARBA00023015"/>
    </source>
</evidence>
<dbReference type="SUPFAM" id="SSF46894">
    <property type="entry name" value="C-terminal effector domain of the bipartite response regulators"/>
    <property type="match status" value="1"/>
</dbReference>
<dbReference type="PANTHER" id="PTHR44688:SF16">
    <property type="entry name" value="DNA-BINDING TRANSCRIPTIONAL ACTIVATOR DEVR_DOSR"/>
    <property type="match status" value="1"/>
</dbReference>
<feature type="domain" description="HTH luxR-type" evidence="4">
    <location>
        <begin position="848"/>
        <end position="913"/>
    </location>
</feature>
<dbReference type="InterPro" id="IPR000792">
    <property type="entry name" value="Tscrpt_reg_LuxR_C"/>
</dbReference>
<proteinExistence type="predicted"/>
<reference evidence="5 6" key="1">
    <citation type="submission" date="2019-03" db="EMBL/GenBank/DDBJ databases">
        <title>Genomic Encyclopedia of Type Strains, Phase IV (KMG-IV): sequencing the most valuable type-strain genomes for metagenomic binning, comparative biology and taxonomic classification.</title>
        <authorList>
            <person name="Goeker M."/>
        </authorList>
    </citation>
    <scope>NUCLEOTIDE SEQUENCE [LARGE SCALE GENOMIC DNA]</scope>
    <source>
        <strain evidence="5 6">DSM 26377</strain>
    </source>
</reference>
<evidence type="ECO:0000256" key="2">
    <source>
        <dbReference type="ARBA" id="ARBA00023125"/>
    </source>
</evidence>
<evidence type="ECO:0000256" key="3">
    <source>
        <dbReference type="ARBA" id="ARBA00023163"/>
    </source>
</evidence>
<organism evidence="5 6">
    <name type="scientific">Panacagrimonas perspica</name>
    <dbReference type="NCBI Taxonomy" id="381431"/>
    <lineage>
        <taxon>Bacteria</taxon>
        <taxon>Pseudomonadati</taxon>
        <taxon>Pseudomonadota</taxon>
        <taxon>Gammaproteobacteria</taxon>
        <taxon>Nevskiales</taxon>
        <taxon>Nevskiaceae</taxon>
        <taxon>Panacagrimonas</taxon>
    </lineage>
</organism>
<dbReference type="SMART" id="SM00421">
    <property type="entry name" value="HTH_LUXR"/>
    <property type="match status" value="1"/>
</dbReference>
<dbReference type="InterPro" id="IPR027417">
    <property type="entry name" value="P-loop_NTPase"/>
</dbReference>
<dbReference type="GO" id="GO:0003677">
    <property type="term" value="F:DNA binding"/>
    <property type="evidence" value="ECO:0007669"/>
    <property type="project" value="UniProtKB-KW"/>
</dbReference>
<dbReference type="PROSITE" id="PS50043">
    <property type="entry name" value="HTH_LUXR_2"/>
    <property type="match status" value="1"/>
</dbReference>
<evidence type="ECO:0000259" key="4">
    <source>
        <dbReference type="PROSITE" id="PS50043"/>
    </source>
</evidence>
<dbReference type="InterPro" id="IPR016032">
    <property type="entry name" value="Sig_transdc_resp-reg_C-effctor"/>
</dbReference>
<dbReference type="InterPro" id="IPR041617">
    <property type="entry name" value="TPR_MalT"/>
</dbReference>
<evidence type="ECO:0000313" key="5">
    <source>
        <dbReference type="EMBL" id="TDU32585.1"/>
    </source>
</evidence>
<dbReference type="Gene3D" id="1.25.40.10">
    <property type="entry name" value="Tetratricopeptide repeat domain"/>
    <property type="match status" value="1"/>
</dbReference>
<dbReference type="OrthoDB" id="1123107at2"/>
<keyword evidence="1" id="KW-0805">Transcription regulation</keyword>
<dbReference type="InterPro" id="IPR036388">
    <property type="entry name" value="WH-like_DNA-bd_sf"/>
</dbReference>
<name>A0A4R7PEE9_9GAMM</name>
<dbReference type="Pfam" id="PF25873">
    <property type="entry name" value="WHD_MalT"/>
    <property type="match status" value="1"/>
</dbReference>
<dbReference type="Gene3D" id="3.40.50.300">
    <property type="entry name" value="P-loop containing nucleotide triphosphate hydrolases"/>
    <property type="match status" value="1"/>
</dbReference>
<keyword evidence="6" id="KW-1185">Reference proteome</keyword>